<evidence type="ECO:0000256" key="5">
    <source>
        <dbReference type="HAMAP-Rule" id="MF_00740"/>
    </source>
</evidence>
<evidence type="ECO:0000256" key="1">
    <source>
        <dbReference type="ARBA" id="ARBA00010373"/>
    </source>
</evidence>
<comment type="cofactor">
    <cofactor evidence="5">
        <name>Mn(2+)</name>
        <dbReference type="ChEBI" id="CHEBI:29035"/>
    </cofactor>
</comment>
<feature type="signal peptide" evidence="7">
    <location>
        <begin position="1"/>
        <end position="20"/>
    </location>
</feature>
<dbReference type="GeneID" id="69059011"/>
<feature type="domain" description="Metalloenzyme" evidence="8">
    <location>
        <begin position="5"/>
        <end position="381"/>
    </location>
</feature>
<dbReference type="NCBIfam" id="TIGR01696">
    <property type="entry name" value="deoB"/>
    <property type="match status" value="1"/>
</dbReference>
<evidence type="ECO:0000256" key="4">
    <source>
        <dbReference type="ARBA" id="ARBA00023235"/>
    </source>
</evidence>
<evidence type="ECO:0000256" key="6">
    <source>
        <dbReference type="NCBIfam" id="TIGR01696"/>
    </source>
</evidence>
<reference evidence="9 10" key="1">
    <citation type="submission" date="2019-12" db="EMBL/GenBank/DDBJ databases">
        <title>Lactobacillus hilgardii FLUB.</title>
        <authorList>
            <person name="Gustaw K."/>
        </authorList>
    </citation>
    <scope>NUCLEOTIDE SEQUENCE [LARGE SCALE GENOMIC DNA]</scope>
    <source>
        <strain evidence="9 10">FLUB</strain>
    </source>
</reference>
<comment type="subcellular location">
    <subcellularLocation>
        <location evidence="5">Cytoplasm</location>
    </subcellularLocation>
</comment>
<dbReference type="GO" id="GO:0000287">
    <property type="term" value="F:magnesium ion binding"/>
    <property type="evidence" value="ECO:0007669"/>
    <property type="project" value="UniProtKB-UniRule"/>
</dbReference>
<keyword evidence="4 5" id="KW-0413">Isomerase</keyword>
<dbReference type="CDD" id="cd16009">
    <property type="entry name" value="PPM"/>
    <property type="match status" value="1"/>
</dbReference>
<dbReference type="InterPro" id="IPR006124">
    <property type="entry name" value="Metalloenzyme"/>
</dbReference>
<name>A0A6P1EDE0_LENHI</name>
<dbReference type="HAMAP" id="MF_00740">
    <property type="entry name" value="Phosphopentomut"/>
    <property type="match status" value="1"/>
</dbReference>
<organism evidence="9 10">
    <name type="scientific">Lentilactobacillus hilgardii</name>
    <name type="common">Lactobacillus hilgardii</name>
    <dbReference type="NCBI Taxonomy" id="1588"/>
    <lineage>
        <taxon>Bacteria</taxon>
        <taxon>Bacillati</taxon>
        <taxon>Bacillota</taxon>
        <taxon>Bacilli</taxon>
        <taxon>Lactobacillales</taxon>
        <taxon>Lactobacillaceae</taxon>
        <taxon>Lentilactobacillus</taxon>
    </lineage>
</organism>
<evidence type="ECO:0000259" key="8">
    <source>
        <dbReference type="Pfam" id="PF01676"/>
    </source>
</evidence>
<accession>A0A6P1EDE0</accession>
<dbReference type="InterPro" id="IPR010045">
    <property type="entry name" value="DeoB"/>
</dbReference>
<dbReference type="UniPathway" id="UPA00087">
    <property type="reaction ID" value="UER00173"/>
</dbReference>
<dbReference type="PANTHER" id="PTHR21110:SF0">
    <property type="entry name" value="PHOSPHOPENTOMUTASE"/>
    <property type="match status" value="1"/>
</dbReference>
<dbReference type="NCBIfam" id="NF003766">
    <property type="entry name" value="PRK05362.1"/>
    <property type="match status" value="1"/>
</dbReference>
<dbReference type="SUPFAM" id="SSF53649">
    <property type="entry name" value="Alkaline phosphatase-like"/>
    <property type="match status" value="1"/>
</dbReference>
<dbReference type="Gene3D" id="3.30.70.1250">
    <property type="entry name" value="Phosphopentomutase"/>
    <property type="match status" value="1"/>
</dbReference>
<feature type="binding site" evidence="5">
    <location>
        <position position="343"/>
    </location>
    <ligand>
        <name>Mn(2+)</name>
        <dbReference type="ChEBI" id="CHEBI:29035"/>
        <label>2</label>
    </ligand>
</feature>
<dbReference type="SMR" id="A0A6P1EDE0"/>
<keyword evidence="2 5" id="KW-0479">Metal-binding</keyword>
<dbReference type="Proteomes" id="UP000465035">
    <property type="component" value="Chromosome"/>
</dbReference>
<comment type="catalytic activity">
    <reaction evidence="5">
        <text>2-deoxy-alpha-D-ribose 1-phosphate = 2-deoxy-D-ribose 5-phosphate</text>
        <dbReference type="Rhea" id="RHEA:27658"/>
        <dbReference type="ChEBI" id="CHEBI:57259"/>
        <dbReference type="ChEBI" id="CHEBI:62877"/>
        <dbReference type="EC" id="5.4.2.7"/>
    </reaction>
</comment>
<keyword evidence="7" id="KW-0732">Signal</keyword>
<comment type="pathway">
    <text evidence="5">Carbohydrate degradation; 2-deoxy-D-ribose 1-phosphate degradation; D-glyceraldehyde 3-phosphate and acetaldehyde from 2-deoxy-alpha-D-ribose 1-phosphate: step 1/2.</text>
</comment>
<gene>
    <name evidence="5" type="primary">deoB</name>
    <name evidence="9" type="ORF">GQR93_11570</name>
</gene>
<evidence type="ECO:0000313" key="10">
    <source>
        <dbReference type="Proteomes" id="UP000465035"/>
    </source>
</evidence>
<comment type="similarity">
    <text evidence="1 5">Belongs to the phosphopentomutase family.</text>
</comment>
<feature type="binding site" evidence="5">
    <location>
        <position position="291"/>
    </location>
    <ligand>
        <name>Mn(2+)</name>
        <dbReference type="ChEBI" id="CHEBI:29035"/>
        <label>2</label>
    </ligand>
</feature>
<evidence type="ECO:0000313" key="9">
    <source>
        <dbReference type="EMBL" id="QHB52783.1"/>
    </source>
</evidence>
<dbReference type="GO" id="GO:0006015">
    <property type="term" value="P:5-phosphoribose 1-diphosphate biosynthetic process"/>
    <property type="evidence" value="ECO:0007669"/>
    <property type="project" value="UniProtKB-UniPathway"/>
</dbReference>
<feature type="chain" id="PRO_5039144319" description="Phosphopentomutase" evidence="7">
    <location>
        <begin position="21"/>
        <end position="395"/>
    </location>
</feature>
<dbReference type="GO" id="GO:0008973">
    <property type="term" value="F:phosphopentomutase activity"/>
    <property type="evidence" value="ECO:0007669"/>
    <property type="project" value="UniProtKB-UniRule"/>
</dbReference>
<dbReference type="Gene3D" id="3.40.720.10">
    <property type="entry name" value="Alkaline Phosphatase, subunit A"/>
    <property type="match status" value="1"/>
</dbReference>
<proteinExistence type="inferred from homology"/>
<dbReference type="InterPro" id="IPR024052">
    <property type="entry name" value="Phosphopentomutase_DeoB_cap_sf"/>
</dbReference>
<dbReference type="EMBL" id="CP047121">
    <property type="protein sequence ID" value="QHB52783.1"/>
    <property type="molecule type" value="Genomic_DNA"/>
</dbReference>
<dbReference type="SUPFAM" id="SSF143856">
    <property type="entry name" value="DeoB insert domain-like"/>
    <property type="match status" value="1"/>
</dbReference>
<dbReference type="PANTHER" id="PTHR21110">
    <property type="entry name" value="PHOSPHOPENTOMUTASE"/>
    <property type="match status" value="1"/>
</dbReference>
<dbReference type="EC" id="5.4.2.7" evidence="5 6"/>
<dbReference type="GO" id="GO:0005829">
    <property type="term" value="C:cytosol"/>
    <property type="evidence" value="ECO:0007669"/>
    <property type="project" value="TreeGrafter"/>
</dbReference>
<evidence type="ECO:0000256" key="3">
    <source>
        <dbReference type="ARBA" id="ARBA00023211"/>
    </source>
</evidence>
<dbReference type="PIRSF" id="PIRSF001491">
    <property type="entry name" value="Ppentomutase"/>
    <property type="match status" value="1"/>
</dbReference>
<dbReference type="InterPro" id="IPR017850">
    <property type="entry name" value="Alkaline_phosphatase_core_sf"/>
</dbReference>
<evidence type="ECO:0000256" key="7">
    <source>
        <dbReference type="SAM" id="SignalP"/>
    </source>
</evidence>
<dbReference type="RefSeq" id="WP_004466613.1">
    <property type="nucleotide sequence ID" value="NZ_CABKOL010000104.1"/>
</dbReference>
<feature type="binding site" evidence="5">
    <location>
        <position position="295"/>
    </location>
    <ligand>
        <name>Mn(2+)</name>
        <dbReference type="ChEBI" id="CHEBI:29035"/>
        <label>2</label>
    </ligand>
</feature>
<dbReference type="GO" id="GO:0043094">
    <property type="term" value="P:metabolic compound salvage"/>
    <property type="evidence" value="ECO:0007669"/>
    <property type="project" value="UniProtKB-UniRule"/>
</dbReference>
<comment type="caution">
    <text evidence="5">Lacks conserved residue(s) required for the propagation of feature annotation.</text>
</comment>
<dbReference type="GO" id="GO:0009117">
    <property type="term" value="P:nucleotide metabolic process"/>
    <property type="evidence" value="ECO:0007669"/>
    <property type="project" value="UniProtKB-UniRule"/>
</dbReference>
<dbReference type="GO" id="GO:0006018">
    <property type="term" value="P:2-deoxyribose 1-phosphate catabolic process"/>
    <property type="evidence" value="ECO:0007669"/>
    <property type="project" value="UniProtKB-UniRule"/>
</dbReference>
<sequence length="395" mass="43707">MRRFKRVVVILLSSVGIGEAADADKFSDQGSDTLGHVCDYWRGSLALPTLTKLGLGNIPRQSPLTGILATKPLISQVGRMQEISAGKDSLNGHWEMMGAPLKEQLDTFPSGFSSRLIHKIETFSNRKVILNRPAATLTAIKDFGQQQSEEGDLIVYTSSDSVLQVSSNEAVVPLEELYRICRYIRFVVDESHLEIGRVVARPFVGKTLSDFKLTDNRRDFAIVPKANTVLDFLAENHTPVSGIGMVNDLFSGRGIENRIQIYNKQSSFYKLLETMETQSIGLIFADLGNLDKYGHARDPQGYGIELMRIDSQLKEIIEKMTPTDLILITADHGNDPTFKGFDHTREFVPLIAASPNANGNQLGIRSTFSDLGKTILSNFEIGNQLPGKSFLNQIS</sequence>
<comment type="catalytic activity">
    <reaction evidence="5">
        <text>alpha-D-ribose 1-phosphate = D-ribose 5-phosphate</text>
        <dbReference type="Rhea" id="RHEA:18793"/>
        <dbReference type="ChEBI" id="CHEBI:57720"/>
        <dbReference type="ChEBI" id="CHEBI:78346"/>
        <dbReference type="EC" id="5.4.2.7"/>
    </reaction>
</comment>
<dbReference type="GO" id="GO:0030145">
    <property type="term" value="F:manganese ion binding"/>
    <property type="evidence" value="ECO:0007669"/>
    <property type="project" value="UniProtKB-UniRule"/>
</dbReference>
<dbReference type="AlphaFoldDB" id="A0A6P1EDE0"/>
<dbReference type="Pfam" id="PF01676">
    <property type="entry name" value="Metalloenzyme"/>
    <property type="match status" value="1"/>
</dbReference>
<keyword evidence="5" id="KW-0963">Cytoplasm</keyword>
<protein>
    <recommendedName>
        <fullName evidence="5 6">Phosphopentomutase</fullName>
        <ecNumber evidence="5 6">5.4.2.7</ecNumber>
    </recommendedName>
    <alternativeName>
        <fullName evidence="5">Phosphodeoxyribomutase</fullName>
    </alternativeName>
</protein>
<comment type="function">
    <text evidence="5">Isomerase that catalyzes the conversion of deoxy-ribose 1-phosphate (dRib-1-P) and ribose 1-phosphate (Rib-1-P) to deoxy-ribose 5-phosphate (dRib-5-P) and ribose 5-phosphate (Rib-5-P), respectively.</text>
</comment>
<keyword evidence="3 5" id="KW-0464">Manganese</keyword>
<evidence type="ECO:0000256" key="2">
    <source>
        <dbReference type="ARBA" id="ARBA00022723"/>
    </source>
</evidence>